<gene>
    <name evidence="1" type="ORF">XD72_0553</name>
</gene>
<accession>A0A101FVN2</accession>
<dbReference type="AlphaFoldDB" id="A0A101FVN2"/>
<reference evidence="1 2" key="1">
    <citation type="journal article" date="2015" name="MBio">
        <title>Genome-Resolved Metagenomic Analysis Reveals Roles for Candidate Phyla and Other Microbial Community Members in Biogeochemical Transformations in Oil Reservoirs.</title>
        <authorList>
            <person name="Hu P."/>
            <person name="Tom L."/>
            <person name="Singh A."/>
            <person name="Thomas B.C."/>
            <person name="Baker B.J."/>
            <person name="Piceno Y.M."/>
            <person name="Andersen G.L."/>
            <person name="Banfield J.F."/>
        </authorList>
    </citation>
    <scope>NUCLEOTIDE SEQUENCE [LARGE SCALE GENOMIC DNA]</scope>
    <source>
        <strain evidence="1">57_489</strain>
    </source>
</reference>
<dbReference type="PATRIC" id="fig|301375.7.peg.2325"/>
<evidence type="ECO:0000313" key="2">
    <source>
        <dbReference type="Proteomes" id="UP000057043"/>
    </source>
</evidence>
<dbReference type="EMBL" id="LGFT01000008">
    <property type="protein sequence ID" value="KUK45149.1"/>
    <property type="molecule type" value="Genomic_DNA"/>
</dbReference>
<evidence type="ECO:0000313" key="1">
    <source>
        <dbReference type="EMBL" id="KUK45149.1"/>
    </source>
</evidence>
<proteinExistence type="predicted"/>
<comment type="caution">
    <text evidence="1">The sequence shown here is derived from an EMBL/GenBank/DDBJ whole genome shotgun (WGS) entry which is preliminary data.</text>
</comment>
<sequence length="173" mass="19599">MSEDETYRGWKNYQTWVIDHWLRYDPDSLSRLYEGAKAAGDRQTFATSLKEALGAEAKGMLDAGDLVPTARGIFGDLLCHSLDSVDFEEIADHVFEEIKGEKAEEGVSEGTEPATLADLREAYNLAIERGEDFFVIGEMKFQTFFAGYILNFSDKYNVQDTISLRDMIQKGEW</sequence>
<protein>
    <submittedName>
        <fullName evidence="1">Uncharacterized protein</fullName>
    </submittedName>
</protein>
<name>A0A101FVN2_9EURY</name>
<organism evidence="1 2">
    <name type="scientific">Methanothrix harundinacea</name>
    <dbReference type="NCBI Taxonomy" id="301375"/>
    <lineage>
        <taxon>Archaea</taxon>
        <taxon>Methanobacteriati</taxon>
        <taxon>Methanobacteriota</taxon>
        <taxon>Stenosarchaea group</taxon>
        <taxon>Methanomicrobia</taxon>
        <taxon>Methanotrichales</taxon>
        <taxon>Methanotrichaceae</taxon>
        <taxon>Methanothrix</taxon>
    </lineage>
</organism>
<dbReference type="Proteomes" id="UP000057043">
    <property type="component" value="Unassembled WGS sequence"/>
</dbReference>